<keyword evidence="1" id="KW-0540">Nuclease</keyword>
<evidence type="ECO:0000313" key="3">
    <source>
        <dbReference type="EMBL" id="ADY72759.1"/>
    </source>
</evidence>
<organism evidence="3 4">
    <name type="scientific">Desulfurobacterium thermolithotrophum (strain DSM 11699 / BSA)</name>
    <dbReference type="NCBI Taxonomy" id="868864"/>
    <lineage>
        <taxon>Bacteria</taxon>
        <taxon>Pseudomonadati</taxon>
        <taxon>Aquificota</taxon>
        <taxon>Aquificia</taxon>
        <taxon>Desulfurobacteriales</taxon>
        <taxon>Desulfurobacteriaceae</taxon>
        <taxon>Desulfurobacterium</taxon>
    </lineage>
</organism>
<sequence>MSCLNLYGNTEKFFDYFFRTLKDNINTWDYFVNWNKVRENLRKIEKELHLLDYLIGKKNLEDELKSLIREYPKVTRAIPYLIALRKNRIQLLTDIKSFQYRNFNFGKEEYSEGEIDKIVEFFVKCGLKEVFQTEIKNVADYVFGVEVGLDSNGRKNRTGKLMESIVEFFIRDITNELNADFISQANREKIKKKWNLEVKLDKADRRIDFAVLYQDTLFFIEVNFYSGGGSKLKSTAGEYIEISKFWKEQEIIFVWITDGKGWLSAKAPLIEYFEKSNYLLNLEMLKEGCLKEVILKETKN</sequence>
<dbReference type="GO" id="GO:0003677">
    <property type="term" value="F:DNA binding"/>
    <property type="evidence" value="ECO:0007669"/>
    <property type="project" value="UniProtKB-UniRule"/>
</dbReference>
<dbReference type="GO" id="GO:0009036">
    <property type="term" value="F:type II site-specific deoxyribonuclease activity"/>
    <property type="evidence" value="ECO:0007669"/>
    <property type="project" value="UniProtKB-UniRule"/>
</dbReference>
<reference evidence="4" key="2">
    <citation type="submission" date="2011-02" db="EMBL/GenBank/DDBJ databases">
        <title>The complete genome of Desulfurobacterium thermolithotrophum DSM 11699.</title>
        <authorList>
            <consortium name="US DOE Joint Genome Institute (JGI-PGF)"/>
            <person name="Lucas S."/>
            <person name="Copeland A."/>
            <person name="Lapidus A."/>
            <person name="Bruce D."/>
            <person name="Goodwin L."/>
            <person name="Pitluck S."/>
            <person name="Kyrpides N."/>
            <person name="Mavromatis K."/>
            <person name="Pagani I."/>
            <person name="Ivanova N."/>
            <person name="Mikhailova N."/>
            <person name="Daligault H."/>
            <person name="Detter J.C."/>
            <person name="Tapia R."/>
            <person name="Han C."/>
            <person name="Land M."/>
            <person name="Hauser L."/>
            <person name="Markowitz V."/>
            <person name="Cheng J.-F."/>
            <person name="Hugenholtz P."/>
            <person name="Woyke T."/>
            <person name="Wu D."/>
            <person name="Spring S."/>
            <person name="Brambilla E."/>
            <person name="Klenk H.-P."/>
            <person name="Eisen J.A."/>
        </authorList>
    </citation>
    <scope>NUCLEOTIDE SEQUENCE [LARGE SCALE GENOMIC DNA]</scope>
    <source>
        <strain evidence="4">DSM 11699 / BSA</strain>
    </source>
</reference>
<keyword evidence="1" id="KW-0680">Restriction system</keyword>
<dbReference type="Pfam" id="PF04556">
    <property type="entry name" value="DpnII"/>
    <property type="match status" value="1"/>
</dbReference>
<comment type="similarity">
    <text evidence="1">Belongs to the DpnII type II restriction endonuclease family.</text>
</comment>
<dbReference type="RefSeq" id="WP_013637719.1">
    <property type="nucleotide sequence ID" value="NC_015185.1"/>
</dbReference>
<evidence type="ECO:0000259" key="2">
    <source>
        <dbReference type="Pfam" id="PF04556"/>
    </source>
</evidence>
<dbReference type="InterPro" id="IPR007637">
    <property type="entry name" value="Restrct_endonuc_II_DpnII-like"/>
</dbReference>
<keyword evidence="1 3" id="KW-0378">Hydrolase</keyword>
<dbReference type="REBASE" id="33809">
    <property type="entry name" value="DthLIP"/>
</dbReference>
<gene>
    <name evidence="3" type="ordered locus">Dester_0101</name>
</gene>
<accession>F0S0V5</accession>
<dbReference type="InParanoid" id="F0S0V5"/>
<name>F0S0V5_DESTD</name>
<keyword evidence="4" id="KW-1185">Reference proteome</keyword>
<dbReference type="HOGENOM" id="CLU_089327_0_0_0"/>
<feature type="domain" description="Restriction endonuclease type II DpnII-like" evidence="2">
    <location>
        <begin position="14"/>
        <end position="292"/>
    </location>
</feature>
<protein>
    <recommendedName>
        <fullName evidence="1">Type-2 restriction enzyme</fullName>
        <ecNumber evidence="1">3.1.21.4</ecNumber>
    </recommendedName>
</protein>
<dbReference type="EC" id="3.1.21.4" evidence="1"/>
<keyword evidence="1" id="KW-0255">Endonuclease</keyword>
<evidence type="ECO:0000256" key="1">
    <source>
        <dbReference type="PIRNR" id="PIRNR016080"/>
    </source>
</evidence>
<dbReference type="eggNOG" id="ENOG502Z7V5">
    <property type="taxonomic scope" value="Bacteria"/>
</dbReference>
<dbReference type="PIRSF" id="PIRSF016080">
    <property type="entry name" value="Restrict_endonuc_II_DpmII"/>
    <property type="match status" value="1"/>
</dbReference>
<dbReference type="Proteomes" id="UP000007102">
    <property type="component" value="Chromosome"/>
</dbReference>
<dbReference type="InterPro" id="IPR021191">
    <property type="entry name" value="Restrct_endonuc_II_DpnII"/>
</dbReference>
<dbReference type="GO" id="GO:0009307">
    <property type="term" value="P:DNA restriction-modification system"/>
    <property type="evidence" value="ECO:0007669"/>
    <property type="project" value="UniProtKB-UniRule"/>
</dbReference>
<comment type="function">
    <text evidence="1">A P subtype restriction enzyme that recognizes the double-stranded unmethylated sequence 5'-GATC-3'.</text>
</comment>
<dbReference type="KEGG" id="dte:Dester_0101"/>
<dbReference type="EMBL" id="CP002543">
    <property type="protein sequence ID" value="ADY72759.1"/>
    <property type="molecule type" value="Genomic_DNA"/>
</dbReference>
<evidence type="ECO:0000313" key="4">
    <source>
        <dbReference type="Proteomes" id="UP000007102"/>
    </source>
</evidence>
<dbReference type="OrthoDB" id="9771872at2"/>
<dbReference type="STRING" id="868864.Dester_0101"/>
<proteinExistence type="inferred from homology"/>
<dbReference type="AlphaFoldDB" id="F0S0V5"/>
<reference evidence="3 4" key="1">
    <citation type="journal article" date="2011" name="Stand. Genomic Sci.">
        <title>Complete genome sequence of the thermophilic sulfur-reducer Desulfurobacterium thermolithotrophum type strain (BSA(T)) from a deep-sea hydrothermal vent.</title>
        <authorList>
            <person name="Goker M."/>
            <person name="Daligault H."/>
            <person name="Mwirichia R."/>
            <person name="Lapidus A."/>
            <person name="Lucas S."/>
            <person name="Deshpande S."/>
            <person name="Pagani I."/>
            <person name="Tapia R."/>
            <person name="Cheng J.F."/>
            <person name="Goodwin L."/>
            <person name="Pitluck S."/>
            <person name="Liolios K."/>
            <person name="Ivanova N."/>
            <person name="Mavromatis K."/>
            <person name="Mikhailova N."/>
            <person name="Pati A."/>
            <person name="Chen A."/>
            <person name="Palaniappan K."/>
            <person name="Han C."/>
            <person name="Land M."/>
            <person name="Hauser L."/>
            <person name="Pan C."/>
            <person name="Brambilla E.M."/>
            <person name="Rohde M."/>
            <person name="Spring S."/>
            <person name="Sikorski J."/>
            <person name="Wirth R."/>
            <person name="Detter J.C."/>
            <person name="Woyke T."/>
            <person name="Bristow J."/>
            <person name="Eisen J.A."/>
            <person name="Markowitz V."/>
            <person name="Hugenholtz P."/>
            <person name="Kyrpides N.C."/>
            <person name="Klenk H.P."/>
        </authorList>
    </citation>
    <scope>NUCLEOTIDE SEQUENCE [LARGE SCALE GENOMIC DNA]</scope>
    <source>
        <strain evidence="4">DSM 11699 / BSA</strain>
    </source>
</reference>
<comment type="catalytic activity">
    <reaction evidence="1">
        <text>Endonucleolytic cleavage of DNA to give specific double-stranded fragments with terminal 5'-phosphates.</text>
        <dbReference type="EC" id="3.1.21.4"/>
    </reaction>
</comment>